<reference evidence="3 4" key="1">
    <citation type="journal article" date="2014" name="Genome Biol.">
        <title>Transcriptome and methylome profiling reveals relics of genome dominance in the mesopolyploid Brassica oleracea.</title>
        <authorList>
            <person name="Parkin I.A."/>
            <person name="Koh C."/>
            <person name="Tang H."/>
            <person name="Robinson S.J."/>
            <person name="Kagale S."/>
            <person name="Clarke W.E."/>
            <person name="Town C.D."/>
            <person name="Nixon J."/>
            <person name="Krishnakumar V."/>
            <person name="Bidwell S.L."/>
            <person name="Denoeud F."/>
            <person name="Belcram H."/>
            <person name="Links M.G."/>
            <person name="Just J."/>
            <person name="Clarke C."/>
            <person name="Bender T."/>
            <person name="Huebert T."/>
            <person name="Mason A.S."/>
            <person name="Pires J.C."/>
            <person name="Barker G."/>
            <person name="Moore J."/>
            <person name="Walley P.G."/>
            <person name="Manoli S."/>
            <person name="Batley J."/>
            <person name="Edwards D."/>
            <person name="Nelson M.N."/>
            <person name="Wang X."/>
            <person name="Paterson A.H."/>
            <person name="King G."/>
            <person name="Bancroft I."/>
            <person name="Chalhoub B."/>
            <person name="Sharpe A.G."/>
        </authorList>
    </citation>
    <scope>NUCLEOTIDE SEQUENCE</scope>
    <source>
        <strain evidence="3 4">cv. TO1000</strain>
    </source>
</reference>
<feature type="region of interest" description="Disordered" evidence="1">
    <location>
        <begin position="255"/>
        <end position="305"/>
    </location>
</feature>
<dbReference type="SMART" id="SM00743">
    <property type="entry name" value="Agenet"/>
    <property type="match status" value="3"/>
</dbReference>
<reference evidence="3" key="2">
    <citation type="submission" date="2015-03" db="UniProtKB">
        <authorList>
            <consortium name="EnsemblPlants"/>
        </authorList>
    </citation>
    <scope>IDENTIFICATION</scope>
</reference>
<dbReference type="Gramene" id="Bo1g153370.1">
    <property type="protein sequence ID" value="Bo1g153370.1"/>
    <property type="gene ID" value="Bo1g153370"/>
</dbReference>
<dbReference type="AlphaFoldDB" id="A0A0D3AFR0"/>
<protein>
    <recommendedName>
        <fullName evidence="2">Agenet domain-containing protein</fullName>
    </recommendedName>
</protein>
<name>A0A0D3AFR0_BRAOL</name>
<feature type="compositionally biased region" description="Basic residues" evidence="1">
    <location>
        <begin position="348"/>
        <end position="359"/>
    </location>
</feature>
<evidence type="ECO:0000313" key="4">
    <source>
        <dbReference type="Proteomes" id="UP000032141"/>
    </source>
</evidence>
<feature type="compositionally biased region" description="Basic and acidic residues" evidence="1">
    <location>
        <begin position="255"/>
        <end position="275"/>
    </location>
</feature>
<dbReference type="InterPro" id="IPR008395">
    <property type="entry name" value="Agenet-like_dom"/>
</dbReference>
<dbReference type="KEGG" id="boe:106341027"/>
<dbReference type="RefSeq" id="XP_013635302.1">
    <property type="nucleotide sequence ID" value="XM_013779848.1"/>
</dbReference>
<proteinExistence type="predicted"/>
<dbReference type="PANTHER" id="PTHR31917:SF144">
    <property type="entry name" value="AGENET DOMAIN-CONTAINING PROTEIN"/>
    <property type="match status" value="1"/>
</dbReference>
<organism evidence="3 4">
    <name type="scientific">Brassica oleracea var. oleracea</name>
    <dbReference type="NCBI Taxonomy" id="109376"/>
    <lineage>
        <taxon>Eukaryota</taxon>
        <taxon>Viridiplantae</taxon>
        <taxon>Streptophyta</taxon>
        <taxon>Embryophyta</taxon>
        <taxon>Tracheophyta</taxon>
        <taxon>Spermatophyta</taxon>
        <taxon>Magnoliopsida</taxon>
        <taxon>eudicotyledons</taxon>
        <taxon>Gunneridae</taxon>
        <taxon>Pentapetalae</taxon>
        <taxon>rosids</taxon>
        <taxon>malvids</taxon>
        <taxon>Brassicales</taxon>
        <taxon>Brassicaceae</taxon>
        <taxon>Brassiceae</taxon>
        <taxon>Brassica</taxon>
    </lineage>
</organism>
<dbReference type="HOGENOM" id="CLU_007138_1_1_1"/>
<feature type="domain" description="Agenet" evidence="2">
    <location>
        <begin position="73"/>
        <end position="129"/>
    </location>
</feature>
<sequence>MKRGDEIEVSSDEEGLKGCWFRAILEDPLPKSGNKKLNVSLLANDGSSTTTQKTTYRRFLRPIPPESLFTAAGEFEEGCVVEASRGGGWWTGAVVNKINDEEVWLFFDSPPNLLQFRTGQLRQHFDWVKQEWVFVSKKSTFRCETMVEVKVDDDVDMWVPSVIVKEMVNRKSFVVKSLKYLSWNDGEESKPNRTVGLSSIRLTPPTVSVKSSFGLMESVEVFIDPGWRPGTVTSILCVQNTNEVNAACMQQVLEEHSRENDSRKRKRGEVEHNPDLSEAAATESVSSQTEAGTEEFTVQPESSEEANNNQVMQIVVLPFAKESSFWKELETREVFQRAPPPTYFSKNSKNHSLRIPKNH</sequence>
<feature type="domain" description="Agenet" evidence="2">
    <location>
        <begin position="2"/>
        <end position="68"/>
    </location>
</feature>
<dbReference type="STRING" id="109376.A0A0D3AFR0"/>
<dbReference type="Proteomes" id="UP000032141">
    <property type="component" value="Chromosome C1"/>
</dbReference>
<dbReference type="GeneID" id="106341027"/>
<dbReference type="eggNOG" id="ENOG502QTQX">
    <property type="taxonomic scope" value="Eukaryota"/>
</dbReference>
<feature type="domain" description="Agenet" evidence="2">
    <location>
        <begin position="139"/>
        <end position="208"/>
    </location>
</feature>
<dbReference type="PANTHER" id="PTHR31917">
    <property type="entry name" value="AGENET DOMAIN-CONTAINING PROTEIN-RELATED"/>
    <property type="match status" value="1"/>
</dbReference>
<accession>A0A0D3AFR0</accession>
<dbReference type="Pfam" id="PF05641">
    <property type="entry name" value="Agenet"/>
    <property type="match status" value="2"/>
</dbReference>
<evidence type="ECO:0000259" key="2">
    <source>
        <dbReference type="SMART" id="SM00743"/>
    </source>
</evidence>
<keyword evidence="4" id="KW-1185">Reference proteome</keyword>
<feature type="region of interest" description="Disordered" evidence="1">
    <location>
        <begin position="339"/>
        <end position="359"/>
    </location>
</feature>
<evidence type="ECO:0000256" key="1">
    <source>
        <dbReference type="SAM" id="MobiDB-lite"/>
    </source>
</evidence>
<evidence type="ECO:0000313" key="3">
    <source>
        <dbReference type="EnsemblPlants" id="Bo1g153370.1"/>
    </source>
</evidence>
<dbReference type="InterPro" id="IPR014002">
    <property type="entry name" value="Agenet_dom_plant"/>
</dbReference>
<dbReference type="EnsemblPlants" id="Bo1g153370.1">
    <property type="protein sequence ID" value="Bo1g153370.1"/>
    <property type="gene ID" value="Bo1g153370"/>
</dbReference>
<dbReference type="CDD" id="cd20405">
    <property type="entry name" value="Tudor_Agenet_AtDUF_rpt1_3"/>
    <property type="match status" value="1"/>
</dbReference>
<dbReference type="OrthoDB" id="687110at2759"/>